<feature type="domain" description="SMP-30/Gluconolactonase/LRE-like region" evidence="2">
    <location>
        <begin position="41"/>
        <end position="296"/>
    </location>
</feature>
<dbReference type="Proteomes" id="UP000326837">
    <property type="component" value="Chromosome"/>
</dbReference>
<protein>
    <submittedName>
        <fullName evidence="3">Gluconolactonase</fullName>
        <ecNumber evidence="3">3.1.1.17</ecNumber>
    </submittedName>
</protein>
<dbReference type="SUPFAM" id="SSF63829">
    <property type="entry name" value="Calcium-dependent phosphotriesterase"/>
    <property type="match status" value="1"/>
</dbReference>
<evidence type="ECO:0000313" key="4">
    <source>
        <dbReference type="Proteomes" id="UP000326837"/>
    </source>
</evidence>
<dbReference type="AlphaFoldDB" id="A0A5K7XAF5"/>
<dbReference type="EMBL" id="AP021861">
    <property type="protein sequence ID" value="BBO33700.1"/>
    <property type="molecule type" value="Genomic_DNA"/>
</dbReference>
<dbReference type="InterPro" id="IPR013658">
    <property type="entry name" value="SGL"/>
</dbReference>
<proteinExistence type="predicted"/>
<evidence type="ECO:0000313" key="3">
    <source>
        <dbReference type="EMBL" id="BBO33700.1"/>
    </source>
</evidence>
<dbReference type="RefSeq" id="WP_152099421.1">
    <property type="nucleotide sequence ID" value="NZ_AP021861.1"/>
</dbReference>
<dbReference type="GO" id="GO:0004341">
    <property type="term" value="F:gluconolactonase activity"/>
    <property type="evidence" value="ECO:0007669"/>
    <property type="project" value="UniProtKB-EC"/>
</dbReference>
<organism evidence="3 4">
    <name type="scientific">Lacipirellula parvula</name>
    <dbReference type="NCBI Taxonomy" id="2650471"/>
    <lineage>
        <taxon>Bacteria</taxon>
        <taxon>Pseudomonadati</taxon>
        <taxon>Planctomycetota</taxon>
        <taxon>Planctomycetia</taxon>
        <taxon>Pirellulales</taxon>
        <taxon>Lacipirellulaceae</taxon>
        <taxon>Lacipirellula</taxon>
    </lineage>
</organism>
<dbReference type="PANTHER" id="PTHR47572">
    <property type="entry name" value="LIPOPROTEIN-RELATED"/>
    <property type="match status" value="1"/>
</dbReference>
<dbReference type="InterPro" id="IPR051262">
    <property type="entry name" value="SMP-30/CGR1_Lactonase"/>
</dbReference>
<dbReference type="KEGG" id="lpav:PLANPX_3312"/>
<dbReference type="EC" id="3.1.1.17" evidence="3"/>
<dbReference type="InterPro" id="IPR011042">
    <property type="entry name" value="6-blade_b-propeller_TolB-like"/>
</dbReference>
<gene>
    <name evidence="3" type="ORF">PLANPX_3312</name>
</gene>
<accession>A0A5K7XAF5</accession>
<dbReference type="Gene3D" id="2.120.10.30">
    <property type="entry name" value="TolB, C-terminal domain"/>
    <property type="match status" value="1"/>
</dbReference>
<reference evidence="4" key="1">
    <citation type="submission" date="2019-10" db="EMBL/GenBank/DDBJ databases">
        <title>Lacipirellula parvula gen. nov., sp. nov., representing a lineage of planctomycetes widespread in freshwater anoxic habitats, and description of the family Lacipirellulaceae.</title>
        <authorList>
            <person name="Dedysh S.N."/>
            <person name="Kulichevskaya I.S."/>
            <person name="Beletsky A.V."/>
            <person name="Rakitin A.L."/>
            <person name="Mardanov A.V."/>
            <person name="Ivanova A.A."/>
            <person name="Saltykova V.X."/>
            <person name="Rijpstra W.I.C."/>
            <person name="Sinninghe Damste J.S."/>
            <person name="Ravin N.V."/>
        </authorList>
    </citation>
    <scope>NUCLEOTIDE SEQUENCE [LARGE SCALE GENOMIC DNA]</scope>
    <source>
        <strain evidence="4">PX69</strain>
    </source>
</reference>
<evidence type="ECO:0000256" key="1">
    <source>
        <dbReference type="ARBA" id="ARBA00022801"/>
    </source>
</evidence>
<keyword evidence="4" id="KW-1185">Reference proteome</keyword>
<name>A0A5K7XAF5_9BACT</name>
<dbReference type="PANTHER" id="PTHR47572:SF4">
    <property type="entry name" value="LACTONASE DRP35"/>
    <property type="match status" value="1"/>
</dbReference>
<dbReference type="Pfam" id="PF08450">
    <property type="entry name" value="SGL"/>
    <property type="match status" value="1"/>
</dbReference>
<sequence>MSASTLAASATSAPFEIYSDEFRRILGSNPQLELLSNDFKFSEGVCWVEQGQFLVVSDFLNDRVMKWTEREGLTVYRQPAQTANGNAVDAEGRVISCLTRARSVVRFEHDGSQTVLADSYDGKKLTSPNDVVVKSDGSIWFTDPDYGWLVAEFGHCQPPEQHRNRVYRVAPDTLEVTIASEDFDKPNGICFSPDERILYIGDTGMTHGAFRPHRLMAFDVQADGRTLSNPRLFADINPWVPDGFRCDVDGNVYVGAGDGVQIFNPAGKMLGKILTPEAVGNLSFGMSDKQTLFIGASSSLFAVKLQTAGAK</sequence>
<keyword evidence="1 3" id="KW-0378">Hydrolase</keyword>
<evidence type="ECO:0000259" key="2">
    <source>
        <dbReference type="Pfam" id="PF08450"/>
    </source>
</evidence>